<accession>A0AAD3NI12</accession>
<evidence type="ECO:0000313" key="3">
    <source>
        <dbReference type="Proteomes" id="UP001279410"/>
    </source>
</evidence>
<feature type="region of interest" description="Disordered" evidence="1">
    <location>
        <begin position="324"/>
        <end position="343"/>
    </location>
</feature>
<keyword evidence="3" id="KW-1185">Reference proteome</keyword>
<sequence length="373" mass="40938">MLHSCLLKPPPIIPHTRSSSPADGNSAREPEVAPGATGSPNIRRLPVRCSTSNIAADQSHPRRRGHEQQQESHDAAPHSSSSARYCLPTKETTTMNIRTAEPPVANTADDVAQRRPDRLNLPSVWRVEVPAPLPACLGYRVHVVHACVRLQQRFAAAITTTVARARLTGSTLFASTAEVVAPCICNQPDDLSTSYHLHEPCPPHRFSSDGQSHEVVASLPPSLTDGDLINRQSFAVRSQKKHWSSSQWRGRYLSASIMNALHRAASSPNEPASPSPFAFQFSLFSGNVCRHPNSTHHSSPTPVNKADKKPQIGRSLVDDRCVVQPDAGDLNNPPKKFRGKRQRRSNPLVLLRPDIITLNCCVCLYWGLCESRC</sequence>
<dbReference type="Proteomes" id="UP001279410">
    <property type="component" value="Unassembled WGS sequence"/>
</dbReference>
<keyword evidence="2" id="KW-0675">Receptor</keyword>
<dbReference type="AlphaFoldDB" id="A0AAD3NI12"/>
<evidence type="ECO:0000313" key="2">
    <source>
        <dbReference type="EMBL" id="GLD72095.1"/>
    </source>
</evidence>
<dbReference type="EMBL" id="BRZM01000858">
    <property type="protein sequence ID" value="GLD72095.1"/>
    <property type="molecule type" value="Genomic_DNA"/>
</dbReference>
<comment type="caution">
    <text evidence="2">The sequence shown here is derived from an EMBL/GenBank/DDBJ whole genome shotgun (WGS) entry which is preliminary data.</text>
</comment>
<protein>
    <submittedName>
        <fullName evidence="2">Inositol 1,4,5-trisphosphate receptor type 1 isoform X1</fullName>
    </submittedName>
</protein>
<organism evidence="2 3">
    <name type="scientific">Lates japonicus</name>
    <name type="common">Japanese lates</name>
    <dbReference type="NCBI Taxonomy" id="270547"/>
    <lineage>
        <taxon>Eukaryota</taxon>
        <taxon>Metazoa</taxon>
        <taxon>Chordata</taxon>
        <taxon>Craniata</taxon>
        <taxon>Vertebrata</taxon>
        <taxon>Euteleostomi</taxon>
        <taxon>Actinopterygii</taxon>
        <taxon>Neopterygii</taxon>
        <taxon>Teleostei</taxon>
        <taxon>Neoteleostei</taxon>
        <taxon>Acanthomorphata</taxon>
        <taxon>Carangaria</taxon>
        <taxon>Carangaria incertae sedis</taxon>
        <taxon>Centropomidae</taxon>
        <taxon>Lates</taxon>
    </lineage>
</organism>
<name>A0AAD3NI12_LATJO</name>
<feature type="region of interest" description="Disordered" evidence="1">
    <location>
        <begin position="1"/>
        <end position="84"/>
    </location>
</feature>
<feature type="compositionally biased region" description="Basic and acidic residues" evidence="1">
    <location>
        <begin position="66"/>
        <end position="76"/>
    </location>
</feature>
<proteinExistence type="predicted"/>
<gene>
    <name evidence="2" type="ORF">AKAME5_002341900</name>
</gene>
<reference evidence="2" key="1">
    <citation type="submission" date="2022-08" db="EMBL/GenBank/DDBJ databases">
        <title>Genome sequencing of akame (Lates japonicus).</title>
        <authorList>
            <person name="Hashiguchi Y."/>
            <person name="Takahashi H."/>
        </authorList>
    </citation>
    <scope>NUCLEOTIDE SEQUENCE</scope>
    <source>
        <strain evidence="2">Kochi</strain>
    </source>
</reference>
<evidence type="ECO:0000256" key="1">
    <source>
        <dbReference type="SAM" id="MobiDB-lite"/>
    </source>
</evidence>